<dbReference type="eggNOG" id="COG2303">
    <property type="taxonomic scope" value="Bacteria"/>
</dbReference>
<dbReference type="PANTHER" id="PTHR42784">
    <property type="entry name" value="PYRANOSE 2-OXIDASE"/>
    <property type="match status" value="1"/>
</dbReference>
<evidence type="ECO:0000256" key="3">
    <source>
        <dbReference type="ARBA" id="ARBA00022630"/>
    </source>
</evidence>
<dbReference type="AlphaFoldDB" id="Q7V240"/>
<dbReference type="OrthoDB" id="9787779at2"/>
<feature type="domain" description="Glucose-methanol-choline oxidoreductase C-terminal" evidence="7">
    <location>
        <begin position="400"/>
        <end position="537"/>
    </location>
</feature>
<keyword evidence="3" id="KW-0285">Flavoprotein</keyword>
<dbReference type="InterPro" id="IPR036188">
    <property type="entry name" value="FAD/NAD-bd_sf"/>
</dbReference>
<evidence type="ECO:0000256" key="1">
    <source>
        <dbReference type="ARBA" id="ARBA00001974"/>
    </source>
</evidence>
<dbReference type="RefSeq" id="WP_011132282.1">
    <property type="nucleotide sequence ID" value="NC_005072.1"/>
</dbReference>
<evidence type="ECO:0000256" key="5">
    <source>
        <dbReference type="ARBA" id="ARBA00023002"/>
    </source>
</evidence>
<evidence type="ECO:0000256" key="4">
    <source>
        <dbReference type="ARBA" id="ARBA00022827"/>
    </source>
</evidence>
<dbReference type="HOGENOM" id="CLU_008878_4_0_3"/>
<dbReference type="Gene3D" id="3.50.50.60">
    <property type="entry name" value="FAD/NAD(P)-binding domain"/>
    <property type="match status" value="2"/>
</dbReference>
<keyword evidence="5" id="KW-0560">Oxidoreductase</keyword>
<dbReference type="InterPro" id="IPR007867">
    <property type="entry name" value="GMC_OxRtase_C"/>
</dbReference>
<feature type="domain" description="FAD-dependent oxidoreductase 2 FAD-binding" evidence="6">
    <location>
        <begin position="7"/>
        <end position="41"/>
    </location>
</feature>
<organism evidence="8 9">
    <name type="scientific">Prochlorococcus marinus subsp. pastoris (strain CCMP1986 / NIES-2087 / MED4)</name>
    <dbReference type="NCBI Taxonomy" id="59919"/>
    <lineage>
        <taxon>Bacteria</taxon>
        <taxon>Bacillati</taxon>
        <taxon>Cyanobacteriota</taxon>
        <taxon>Cyanophyceae</taxon>
        <taxon>Synechococcales</taxon>
        <taxon>Prochlorococcaceae</taxon>
        <taxon>Prochlorococcus</taxon>
    </lineage>
</organism>
<dbReference type="InterPro" id="IPR003953">
    <property type="entry name" value="FAD-dep_OxRdtase_2_FAD-bd"/>
</dbReference>
<dbReference type="SUPFAM" id="SSF51905">
    <property type="entry name" value="FAD/NAD(P)-binding domain"/>
    <property type="match status" value="1"/>
</dbReference>
<dbReference type="InterPro" id="IPR051473">
    <property type="entry name" value="P2Ox-like"/>
</dbReference>
<accession>Q7V240</accession>
<evidence type="ECO:0000313" key="9">
    <source>
        <dbReference type="Proteomes" id="UP000001026"/>
    </source>
</evidence>
<dbReference type="KEGG" id="pmm:PMM0648"/>
<dbReference type="STRING" id="59919.PMM0648"/>
<keyword evidence="4" id="KW-0274">FAD</keyword>
<dbReference type="EMBL" id="BX548174">
    <property type="protein sequence ID" value="CAE19107.1"/>
    <property type="molecule type" value="Genomic_DNA"/>
</dbReference>
<proteinExistence type="inferred from homology"/>
<dbReference type="Pfam" id="PF00890">
    <property type="entry name" value="FAD_binding_2"/>
    <property type="match status" value="1"/>
</dbReference>
<dbReference type="PANTHER" id="PTHR42784:SF1">
    <property type="entry name" value="PYRANOSE 2-OXIDASE"/>
    <property type="match status" value="1"/>
</dbReference>
<comment type="cofactor">
    <cofactor evidence="1">
        <name>FAD</name>
        <dbReference type="ChEBI" id="CHEBI:57692"/>
    </cofactor>
</comment>
<evidence type="ECO:0000259" key="7">
    <source>
        <dbReference type="Pfam" id="PF05199"/>
    </source>
</evidence>
<evidence type="ECO:0000259" key="6">
    <source>
        <dbReference type="Pfam" id="PF00890"/>
    </source>
</evidence>
<sequence>MDINPFDAIVVGSGATGGVAALTLAEQGIRVLVIEAGPQIKRNEASSNEPKDTLNRFSGIISKKHANQSKHPGYWKNNPDLYSNELNHPYSQSKEKPFLWTQGKQFGGRSLTWGGITLRFSPDDFHPSKKDGYGPDWPITYDELSPHYDFIEKFCGIYGQKDNIEEVPDGKYIGEIPLTSNESIFGNQVKLKLNYPFIQSRGFDRNSSVKEDQWPRSSSVGTTFKKAISTGNVQILSNHLVESFETDKITELATKIIIVNLVNGKRISLNCDLIILCASTISTLRILLNSESKSNSSGFKDISGKLGKYLMDHISICRFFSIPNKIQKKNNFNSNSYPDLSGAGSFFIPFGSNLPKPESINFLRGYGIWGAIDRLGIPKFLQKELNSSTGFLIAHGEVLPRKENSVTLSKRTDSWGIPIPHIEFKWSENELNMAKHMESTIRDSIKAADGKIRRMDELINIPYIGLFTEKSIALSGSPPPPGYYIHEVGGAAMGFSEEESVVNKSNQLWRCKNVLVLDGACWPTSSWQSPTLTMMAISRRACLNIKKN</sequence>
<dbReference type="GO" id="GO:0016614">
    <property type="term" value="F:oxidoreductase activity, acting on CH-OH group of donors"/>
    <property type="evidence" value="ECO:0007669"/>
    <property type="project" value="InterPro"/>
</dbReference>
<dbReference type="Pfam" id="PF05199">
    <property type="entry name" value="GMC_oxred_C"/>
    <property type="match status" value="1"/>
</dbReference>
<dbReference type="Proteomes" id="UP000001026">
    <property type="component" value="Chromosome"/>
</dbReference>
<gene>
    <name evidence="8" type="ordered locus">PMM0648</name>
</gene>
<name>Q7V240_PROMP</name>
<evidence type="ECO:0000256" key="2">
    <source>
        <dbReference type="ARBA" id="ARBA00010790"/>
    </source>
</evidence>
<dbReference type="SUPFAM" id="SSF54373">
    <property type="entry name" value="FAD-linked reductases, C-terminal domain"/>
    <property type="match status" value="1"/>
</dbReference>
<comment type="similarity">
    <text evidence="2">Belongs to the GMC oxidoreductase family.</text>
</comment>
<protein>
    <submittedName>
        <fullName evidence="8">Glucose-methanol-choline (GMC) oxidoreductase:NAD binding site</fullName>
    </submittedName>
</protein>
<evidence type="ECO:0000313" key="8">
    <source>
        <dbReference type="EMBL" id="CAE19107.1"/>
    </source>
</evidence>
<reference evidence="8 9" key="1">
    <citation type="journal article" date="2003" name="Nature">
        <title>Genome divergence in two Prochlorococcus ecotypes reflects oceanic niche differentiation.</title>
        <authorList>
            <person name="Rocap G."/>
            <person name="Larimer F.W."/>
            <person name="Lamerdin J.E."/>
            <person name="Malfatti S."/>
            <person name="Chain P."/>
            <person name="Ahlgren N.A."/>
            <person name="Arellano A."/>
            <person name="Coleman M."/>
            <person name="Hauser L."/>
            <person name="Hess W.R."/>
            <person name="Johnson Z.I."/>
            <person name="Land M.L."/>
            <person name="Lindell D."/>
            <person name="Post A.F."/>
            <person name="Regala W."/>
            <person name="Shah M."/>
            <person name="Shaw S.L."/>
            <person name="Steglich C."/>
            <person name="Sullivan M.B."/>
            <person name="Ting C.S."/>
            <person name="Tolonen A."/>
            <person name="Webb E.A."/>
            <person name="Zinser E.R."/>
            <person name="Chisholm S.W."/>
        </authorList>
    </citation>
    <scope>NUCLEOTIDE SEQUENCE [LARGE SCALE GENOMIC DNA]</scope>
    <source>
        <strain evidence="9">CCMP1986 / NIES-2087 / MED4</strain>
    </source>
</reference>